<feature type="domain" description="FAD-binding" evidence="9">
    <location>
        <begin position="24"/>
        <end position="337"/>
    </location>
</feature>
<dbReference type="GO" id="GO:0004497">
    <property type="term" value="F:monooxygenase activity"/>
    <property type="evidence" value="ECO:0007669"/>
    <property type="project" value="UniProtKB-KW"/>
</dbReference>
<dbReference type="PANTHER" id="PTHR43876">
    <property type="entry name" value="UBIQUINONE BIOSYNTHESIS MONOOXYGENASE COQ6, MITOCHONDRIAL"/>
    <property type="match status" value="1"/>
</dbReference>
<evidence type="ECO:0000313" key="11">
    <source>
        <dbReference type="Proteomes" id="UP000249229"/>
    </source>
</evidence>
<dbReference type="InterPro" id="IPR010971">
    <property type="entry name" value="UbiH/COQ6"/>
</dbReference>
<name>A0A2W5P503_9SPHN</name>
<evidence type="ECO:0000256" key="5">
    <source>
        <dbReference type="ARBA" id="ARBA00022827"/>
    </source>
</evidence>
<dbReference type="GO" id="GO:0071949">
    <property type="term" value="F:FAD binding"/>
    <property type="evidence" value="ECO:0007669"/>
    <property type="project" value="InterPro"/>
</dbReference>
<evidence type="ECO:0000259" key="9">
    <source>
        <dbReference type="Pfam" id="PF01494"/>
    </source>
</evidence>
<keyword evidence="8" id="KW-0812">Transmembrane</keyword>
<evidence type="ECO:0000256" key="8">
    <source>
        <dbReference type="SAM" id="Phobius"/>
    </source>
</evidence>
<dbReference type="Pfam" id="PF01494">
    <property type="entry name" value="FAD_binding_3"/>
    <property type="match status" value="1"/>
</dbReference>
<dbReference type="NCBIfam" id="NF006593">
    <property type="entry name" value="PRK09126.1"/>
    <property type="match status" value="1"/>
</dbReference>
<dbReference type="PRINTS" id="PR00420">
    <property type="entry name" value="RNGMNOXGNASE"/>
</dbReference>
<feature type="transmembrane region" description="Helical" evidence="8">
    <location>
        <begin position="18"/>
        <end position="39"/>
    </location>
</feature>
<evidence type="ECO:0000256" key="3">
    <source>
        <dbReference type="ARBA" id="ARBA00005349"/>
    </source>
</evidence>
<evidence type="ECO:0000256" key="7">
    <source>
        <dbReference type="ARBA" id="ARBA00023033"/>
    </source>
</evidence>
<evidence type="ECO:0000256" key="4">
    <source>
        <dbReference type="ARBA" id="ARBA00022630"/>
    </source>
</evidence>
<dbReference type="NCBIfam" id="TIGR01988">
    <property type="entry name" value="Ubi-OHases"/>
    <property type="match status" value="1"/>
</dbReference>
<comment type="similarity">
    <text evidence="3">Belongs to the UbiH/COQ6 family.</text>
</comment>
<dbReference type="GO" id="GO:0016705">
    <property type="term" value="F:oxidoreductase activity, acting on paired donors, with incorporation or reduction of molecular oxygen"/>
    <property type="evidence" value="ECO:0007669"/>
    <property type="project" value="InterPro"/>
</dbReference>
<evidence type="ECO:0000313" key="10">
    <source>
        <dbReference type="EMBL" id="PZQ60852.1"/>
    </source>
</evidence>
<dbReference type="AlphaFoldDB" id="A0A2W5P503"/>
<evidence type="ECO:0000256" key="2">
    <source>
        <dbReference type="ARBA" id="ARBA00004749"/>
    </source>
</evidence>
<proteinExistence type="inferred from homology"/>
<dbReference type="Proteomes" id="UP000249229">
    <property type="component" value="Unassembled WGS sequence"/>
</dbReference>
<keyword evidence="6" id="KW-0560">Oxidoreductase</keyword>
<keyword evidence="7" id="KW-0503">Monooxygenase</keyword>
<dbReference type="InterPro" id="IPR051205">
    <property type="entry name" value="UbiH/COQ6_monooxygenase"/>
</dbReference>
<evidence type="ECO:0000256" key="6">
    <source>
        <dbReference type="ARBA" id="ARBA00023002"/>
    </source>
</evidence>
<dbReference type="UniPathway" id="UPA00232"/>
<comment type="pathway">
    <text evidence="2">Cofactor biosynthesis; ubiquinone biosynthesis.</text>
</comment>
<dbReference type="InterPro" id="IPR002938">
    <property type="entry name" value="FAD-bd"/>
</dbReference>
<sequence length="410" mass="44072">MAIKRGVTGLWHRPGRRIFAFVIYDVLIVGGGPAGLALARSLRGSRLRLALIERAPVAALADPTDDGREIALTHRSVDTLTRLGAWARIPADEIAPLRSARVLNGASRFALGFDAGASGEGRLGQLVSNHHIRRALFRTVEDQDRLDVIAGVAVTSASADRAGARVTLADGRALRARLLVAADSRFSAVREQLGIAAEVNRLGRSMLVCRVAHAGDHQGVATEWFDHGQTIAMLPLNGRRSSAVLTLPADRIDRLAALTPHALGAELTRRYDRRLGEMRVVGAPHVYPLATTYARHFAATRAALIGDAAVGMHPVTAHGFNLGLQGATTLATLISDAAADDRDIASSLLLRRFEAAHRLASRPIYAATNLLVGLYTDERPAARIARRATLRAGARLPMVRQTISRLLMQH</sequence>
<keyword evidence="8" id="KW-0472">Membrane</keyword>
<gene>
    <name evidence="10" type="ORF">DI544_07930</name>
</gene>
<keyword evidence="8" id="KW-1133">Transmembrane helix</keyword>
<evidence type="ECO:0000256" key="1">
    <source>
        <dbReference type="ARBA" id="ARBA00001974"/>
    </source>
</evidence>
<dbReference type="PANTHER" id="PTHR43876:SF25">
    <property type="entry name" value="MONOOXYGENASE NMA2164"/>
    <property type="match status" value="1"/>
</dbReference>
<dbReference type="GO" id="GO:0006744">
    <property type="term" value="P:ubiquinone biosynthetic process"/>
    <property type="evidence" value="ECO:0007669"/>
    <property type="project" value="UniProtKB-UniPathway"/>
</dbReference>
<dbReference type="SUPFAM" id="SSF51905">
    <property type="entry name" value="FAD/NAD(P)-binding domain"/>
    <property type="match status" value="1"/>
</dbReference>
<comment type="caution">
    <text evidence="10">The sequence shown here is derived from an EMBL/GenBank/DDBJ whole genome shotgun (WGS) entry which is preliminary data.</text>
</comment>
<keyword evidence="5" id="KW-0274">FAD</keyword>
<comment type="cofactor">
    <cofactor evidence="1">
        <name>FAD</name>
        <dbReference type="ChEBI" id="CHEBI:57692"/>
    </cofactor>
</comment>
<protein>
    <submittedName>
        <fullName evidence="10">FAD-dependent hydroxylase</fullName>
    </submittedName>
</protein>
<organism evidence="10 11">
    <name type="scientific">Sphingomonas taxi</name>
    <dbReference type="NCBI Taxonomy" id="1549858"/>
    <lineage>
        <taxon>Bacteria</taxon>
        <taxon>Pseudomonadati</taxon>
        <taxon>Pseudomonadota</taxon>
        <taxon>Alphaproteobacteria</taxon>
        <taxon>Sphingomonadales</taxon>
        <taxon>Sphingomonadaceae</taxon>
        <taxon>Sphingomonas</taxon>
    </lineage>
</organism>
<accession>A0A2W5P503</accession>
<dbReference type="EMBL" id="QFQI01000004">
    <property type="protein sequence ID" value="PZQ60852.1"/>
    <property type="molecule type" value="Genomic_DNA"/>
</dbReference>
<dbReference type="Gene3D" id="3.50.50.60">
    <property type="entry name" value="FAD/NAD(P)-binding domain"/>
    <property type="match status" value="2"/>
</dbReference>
<dbReference type="InterPro" id="IPR036188">
    <property type="entry name" value="FAD/NAD-bd_sf"/>
</dbReference>
<keyword evidence="4" id="KW-0285">Flavoprotein</keyword>
<reference evidence="10 11" key="1">
    <citation type="submission" date="2017-08" db="EMBL/GenBank/DDBJ databases">
        <title>Infants hospitalized years apart are colonized by the same room-sourced microbial strains.</title>
        <authorList>
            <person name="Brooks B."/>
            <person name="Olm M.R."/>
            <person name="Firek B.A."/>
            <person name="Baker R."/>
            <person name="Thomas B.C."/>
            <person name="Morowitz M.J."/>
            <person name="Banfield J.F."/>
        </authorList>
    </citation>
    <scope>NUCLEOTIDE SEQUENCE [LARGE SCALE GENOMIC DNA]</scope>
    <source>
        <strain evidence="10">S2_005_001_R1_22</strain>
    </source>
</reference>